<comment type="caution">
    <text evidence="1">The sequence shown here is derived from an EMBL/GenBank/DDBJ whole genome shotgun (WGS) entry which is preliminary data.</text>
</comment>
<dbReference type="EMBL" id="JAPUUL010000196">
    <property type="protein sequence ID" value="KAJ8131986.1"/>
    <property type="molecule type" value="Genomic_DNA"/>
</dbReference>
<protein>
    <submittedName>
        <fullName evidence="1">Uncharacterized protein</fullName>
    </submittedName>
</protein>
<gene>
    <name evidence="1" type="ORF">O1611_g1638</name>
</gene>
<name>A0ACC2JX38_9PEZI</name>
<organism evidence="1 2">
    <name type="scientific">Lasiodiplodia mahajangana</name>
    <dbReference type="NCBI Taxonomy" id="1108764"/>
    <lineage>
        <taxon>Eukaryota</taxon>
        <taxon>Fungi</taxon>
        <taxon>Dikarya</taxon>
        <taxon>Ascomycota</taxon>
        <taxon>Pezizomycotina</taxon>
        <taxon>Dothideomycetes</taxon>
        <taxon>Dothideomycetes incertae sedis</taxon>
        <taxon>Botryosphaeriales</taxon>
        <taxon>Botryosphaeriaceae</taxon>
        <taxon>Lasiodiplodia</taxon>
    </lineage>
</organism>
<dbReference type="Proteomes" id="UP001153332">
    <property type="component" value="Unassembled WGS sequence"/>
</dbReference>
<evidence type="ECO:0000313" key="2">
    <source>
        <dbReference type="Proteomes" id="UP001153332"/>
    </source>
</evidence>
<reference evidence="1" key="1">
    <citation type="submission" date="2022-12" db="EMBL/GenBank/DDBJ databases">
        <title>Genome Sequence of Lasiodiplodia mahajangana.</title>
        <authorList>
            <person name="Buettner E."/>
        </authorList>
    </citation>
    <scope>NUCLEOTIDE SEQUENCE</scope>
    <source>
        <strain evidence="1">VT137</strain>
    </source>
</reference>
<accession>A0ACC2JX38</accession>
<sequence>MNETLDSGLHVTLYDYPLSSCPNYTALSYTWGDPSPVVDPTYSIFTQEPRCFPIGCYSIDGGEYLLRVTRNLRDALRRLRQEHRRPSPLKAAGQVNKDSMSSILDSDGSSDPFSLYWIDSLCIDQDNVFERSTQVSFMGTIYKKAQLCLVWLGEENQDTNSAAGVVLELANDTDIFHAFEEMVTLSSQDKSLQFRRMFHKIIYGLPEERIVALASLLSRTWFSRVWVLQEVALAPIVLVQWGSQFFEFRLLMRIGLYMASSRAFLDFGPDSLAIKQKFGPGVGRGGPWAETPQILAKLSSVRAQINEGIKPRFSNVIDLAAESESTDPRDMIYGLLAITAEFQLDLGRTLPPDYTLPVHIVYLKATSQIAIAQQSLDFLRLVCSPSEKVTKGLPSWCPDYTIVEPTSSYKGGYLPPLSSFPPDIEINDKLLAVRGFRYDTVDQTTIDPKGLLSLALKMKNTATRIESLWRLVLQDKLYGITPAPKVAGLYFPAIIGILQLGAEHYSVSELKGVTNQEMNDWARIVDELSLLEPKSRPFLPNLELMQTSFVQRNSATMGEPGSLDPMVLYSGLEIASIHWRAAEAGLTAELEQLLGSTISYTSELDPDRAKLIVRDIMTEGFIPNIHRRCFFTTQKAEGFGLANKALRIGDQVWAIHGAPTLAILRPLENGNYEYLSAAYVDGTISDSVSSGFSTQEIQRISIE</sequence>
<keyword evidence="2" id="KW-1185">Reference proteome</keyword>
<evidence type="ECO:0000313" key="1">
    <source>
        <dbReference type="EMBL" id="KAJ8131986.1"/>
    </source>
</evidence>
<proteinExistence type="predicted"/>